<dbReference type="InterPro" id="IPR044730">
    <property type="entry name" value="RNase_H-like_dom_plant"/>
</dbReference>
<evidence type="ECO:0000259" key="1">
    <source>
        <dbReference type="Pfam" id="PF13456"/>
    </source>
</evidence>
<keyword evidence="3" id="KW-1185">Reference proteome</keyword>
<dbReference type="InterPro" id="IPR052929">
    <property type="entry name" value="RNase_H-like_EbsB-rel"/>
</dbReference>
<protein>
    <recommendedName>
        <fullName evidence="1">RNase H type-1 domain-containing protein</fullName>
    </recommendedName>
</protein>
<dbReference type="SUPFAM" id="SSF53098">
    <property type="entry name" value="Ribonuclease H-like"/>
    <property type="match status" value="1"/>
</dbReference>
<dbReference type="InterPro" id="IPR036397">
    <property type="entry name" value="RNaseH_sf"/>
</dbReference>
<accession>A0AAD9WRF9</accession>
<dbReference type="CDD" id="cd06222">
    <property type="entry name" value="RNase_H_like"/>
    <property type="match status" value="1"/>
</dbReference>
<reference evidence="2" key="1">
    <citation type="journal article" date="2023" name="Plant J.">
        <title>Genome sequences and population genomics provide insights into the demographic history, inbreeding, and mutation load of two 'living fossil' tree species of Dipteronia.</title>
        <authorList>
            <person name="Feng Y."/>
            <person name="Comes H.P."/>
            <person name="Chen J."/>
            <person name="Zhu S."/>
            <person name="Lu R."/>
            <person name="Zhang X."/>
            <person name="Li P."/>
            <person name="Qiu J."/>
            <person name="Olsen K.M."/>
            <person name="Qiu Y."/>
        </authorList>
    </citation>
    <scope>NUCLEOTIDE SEQUENCE</scope>
    <source>
        <strain evidence="2">KIB01</strain>
    </source>
</reference>
<dbReference type="GO" id="GO:0004523">
    <property type="term" value="F:RNA-DNA hybrid ribonuclease activity"/>
    <property type="evidence" value="ECO:0007669"/>
    <property type="project" value="InterPro"/>
</dbReference>
<dbReference type="AlphaFoldDB" id="A0AAD9WRF9"/>
<sequence length="146" mass="15591">MNSDAAIDVVKRKAGIGLIVRDCSEDVLASCALSVMGGFSSVVAEAMTIRRGISFACEVGLFPCTIESDAQLVVKLINSNSFPLSEIGLVISDICKFLVGYPSCNIVYTPREANVAVHTLTKMGLTSSSDHYWMEDVPPCVAPIVM</sequence>
<dbReference type="Gene3D" id="3.30.420.10">
    <property type="entry name" value="Ribonuclease H-like superfamily/Ribonuclease H"/>
    <property type="match status" value="1"/>
</dbReference>
<feature type="non-terminal residue" evidence="2">
    <location>
        <position position="146"/>
    </location>
</feature>
<evidence type="ECO:0000313" key="2">
    <source>
        <dbReference type="EMBL" id="KAK2640696.1"/>
    </source>
</evidence>
<organism evidence="2 3">
    <name type="scientific">Dipteronia dyeriana</name>
    <dbReference type="NCBI Taxonomy" id="168575"/>
    <lineage>
        <taxon>Eukaryota</taxon>
        <taxon>Viridiplantae</taxon>
        <taxon>Streptophyta</taxon>
        <taxon>Embryophyta</taxon>
        <taxon>Tracheophyta</taxon>
        <taxon>Spermatophyta</taxon>
        <taxon>Magnoliopsida</taxon>
        <taxon>eudicotyledons</taxon>
        <taxon>Gunneridae</taxon>
        <taxon>Pentapetalae</taxon>
        <taxon>rosids</taxon>
        <taxon>malvids</taxon>
        <taxon>Sapindales</taxon>
        <taxon>Sapindaceae</taxon>
        <taxon>Hippocastanoideae</taxon>
        <taxon>Acereae</taxon>
        <taxon>Dipteronia</taxon>
    </lineage>
</organism>
<comment type="caution">
    <text evidence="2">The sequence shown here is derived from an EMBL/GenBank/DDBJ whole genome shotgun (WGS) entry which is preliminary data.</text>
</comment>
<gene>
    <name evidence="2" type="ORF">Ddye_028491</name>
</gene>
<dbReference type="Proteomes" id="UP001280121">
    <property type="component" value="Unassembled WGS sequence"/>
</dbReference>
<dbReference type="PANTHER" id="PTHR47074:SF48">
    <property type="entry name" value="POLYNUCLEOTIDYL TRANSFERASE, RIBONUCLEASE H-LIKE SUPERFAMILY PROTEIN"/>
    <property type="match status" value="1"/>
</dbReference>
<evidence type="ECO:0000313" key="3">
    <source>
        <dbReference type="Proteomes" id="UP001280121"/>
    </source>
</evidence>
<dbReference type="Pfam" id="PF13456">
    <property type="entry name" value="RVT_3"/>
    <property type="match status" value="1"/>
</dbReference>
<name>A0AAD9WRF9_9ROSI</name>
<dbReference type="PANTHER" id="PTHR47074">
    <property type="entry name" value="BNAC02G40300D PROTEIN"/>
    <property type="match status" value="1"/>
</dbReference>
<dbReference type="GO" id="GO:0003676">
    <property type="term" value="F:nucleic acid binding"/>
    <property type="evidence" value="ECO:0007669"/>
    <property type="project" value="InterPro"/>
</dbReference>
<dbReference type="InterPro" id="IPR002156">
    <property type="entry name" value="RNaseH_domain"/>
</dbReference>
<feature type="domain" description="RNase H type-1" evidence="1">
    <location>
        <begin position="2"/>
        <end position="123"/>
    </location>
</feature>
<dbReference type="InterPro" id="IPR012337">
    <property type="entry name" value="RNaseH-like_sf"/>
</dbReference>
<dbReference type="EMBL" id="JANJYI010000008">
    <property type="protein sequence ID" value="KAK2640696.1"/>
    <property type="molecule type" value="Genomic_DNA"/>
</dbReference>
<proteinExistence type="predicted"/>